<keyword evidence="3" id="KW-1185">Reference proteome</keyword>
<keyword evidence="1" id="KW-0812">Transmembrane</keyword>
<reference evidence="2 3" key="2">
    <citation type="journal article" date="2024" name="Int. J. Syst. Evol. Microbiol.">
        <title>Promethearchaeum syntrophicum gen. nov., sp. nov., an anaerobic, obligately syntrophic archaeon, the first isolate of the lineage 'Asgard' archaea, and proposal of the new archaeal phylum Promethearchaeota phyl. nov. and kingdom Promethearchaeati regn. nov.</title>
        <authorList>
            <person name="Imachi H."/>
            <person name="Nobu M.K."/>
            <person name="Kato S."/>
            <person name="Takaki Y."/>
            <person name="Miyazaki M."/>
            <person name="Miyata M."/>
            <person name="Ogawara M."/>
            <person name="Saito Y."/>
            <person name="Sakai S."/>
            <person name="Tahara Y.O."/>
            <person name="Takano Y."/>
            <person name="Tasumi E."/>
            <person name="Uematsu K."/>
            <person name="Yoshimura T."/>
            <person name="Itoh T."/>
            <person name="Ohkuma M."/>
            <person name="Takai K."/>
        </authorList>
    </citation>
    <scope>NUCLEOTIDE SEQUENCE [LARGE SCALE GENOMIC DNA]</scope>
    <source>
        <strain evidence="2 3">MK-D1</strain>
    </source>
</reference>
<dbReference type="EMBL" id="CP042905">
    <property type="protein sequence ID" value="QEE16611.1"/>
    <property type="molecule type" value="Genomic_DNA"/>
</dbReference>
<accession>A0A5B9DC44</accession>
<keyword evidence="1" id="KW-1133">Transmembrane helix</keyword>
<dbReference type="GeneID" id="41330427"/>
<gene>
    <name evidence="2" type="ORF">DSAG12_02441</name>
</gene>
<evidence type="ECO:0000313" key="3">
    <source>
        <dbReference type="Proteomes" id="UP000321408"/>
    </source>
</evidence>
<sequence length="517" mass="61569">MSFIIRKEKKQFDDDTLLKNFDEWSQSSIEKHDLYNFEVKLDYGLEKQFAKNIYELTSYVFIPNALQINNSTYTKSQFFADRNNYLRFRTARMSLTGLLNSENELSPFKMILINMNMIKNGNFDPEIIKKVSYELRVMGCIVKSNLRDQVEFFITNIANFEESPADYKSFILYLDDIKSLQIHMQNLRMEFQLIQIPEELKETFSFVDEYISNQIEEFMTLLLYKSNFNDETREKLVSLIEFEQKHKKQVNSKILIEKDSDNKSVVYWKSILKKFVQGVLYLDLNQKDEKSKPLEFLYSVAAGLAMFFSVLLGFFIVSQFQNQEWAYVVALVIVYMLKDRIKENIRTLFRGIVQKYYPDRSFEIFDNNNKMKIGSCKEIMDFIKWGEIPNEILQIREASHKTMIEREGKPEIVLKYSKIIELKTKNISENHKRHSNINDIIRFNIIDFLQYADDPITNEEFWDSEKKKVIKISSVKVYHLNIIFKMKMPNQQIKYKKIRVILDQKGIKEVKELTFVL</sequence>
<evidence type="ECO:0000256" key="1">
    <source>
        <dbReference type="SAM" id="Phobius"/>
    </source>
</evidence>
<evidence type="ECO:0000313" key="2">
    <source>
        <dbReference type="EMBL" id="QEE16611.1"/>
    </source>
</evidence>
<dbReference type="RefSeq" id="WP_147663489.1">
    <property type="nucleotide sequence ID" value="NZ_CP042905.2"/>
</dbReference>
<dbReference type="KEGG" id="psyt:DSAG12_02441"/>
<name>A0A5B9DC44_9ARCH</name>
<reference evidence="2 3" key="1">
    <citation type="journal article" date="2020" name="Nature">
        <title>Isolation of an archaeon at the prokaryote-eukaryote interface.</title>
        <authorList>
            <person name="Imachi H."/>
            <person name="Nobu M.K."/>
            <person name="Nakahara N."/>
            <person name="Morono Y."/>
            <person name="Ogawara M."/>
            <person name="Takaki Y."/>
            <person name="Takano Y."/>
            <person name="Uematsu K."/>
            <person name="Ikuta T."/>
            <person name="Ito M."/>
            <person name="Matsui Y."/>
            <person name="Miyazaki M."/>
            <person name="Murata K."/>
            <person name="Saito Y."/>
            <person name="Sakai S."/>
            <person name="Song C."/>
            <person name="Tasumi E."/>
            <person name="Yamanaka Y."/>
            <person name="Yamaguchi T."/>
            <person name="Kamagata Y."/>
            <person name="Tamaki H."/>
            <person name="Takai K."/>
        </authorList>
    </citation>
    <scope>NUCLEOTIDE SEQUENCE [LARGE SCALE GENOMIC DNA]</scope>
    <source>
        <strain evidence="2 3">MK-D1</strain>
    </source>
</reference>
<dbReference type="Proteomes" id="UP000321408">
    <property type="component" value="Chromosome"/>
</dbReference>
<proteinExistence type="predicted"/>
<protein>
    <submittedName>
        <fullName evidence="2">Uncharacterized protein</fullName>
    </submittedName>
</protein>
<organism evidence="2 3">
    <name type="scientific">Promethearchaeum syntrophicum</name>
    <dbReference type="NCBI Taxonomy" id="2594042"/>
    <lineage>
        <taxon>Archaea</taxon>
        <taxon>Promethearchaeati</taxon>
        <taxon>Promethearchaeota</taxon>
        <taxon>Promethearchaeia</taxon>
        <taxon>Promethearchaeales</taxon>
        <taxon>Promethearchaeaceae</taxon>
        <taxon>Promethearchaeum</taxon>
    </lineage>
</organism>
<feature type="transmembrane region" description="Helical" evidence="1">
    <location>
        <begin position="296"/>
        <end position="318"/>
    </location>
</feature>
<dbReference type="AlphaFoldDB" id="A0A5B9DC44"/>
<keyword evidence="1" id="KW-0472">Membrane</keyword>